<name>A0ABM5P220_9MOLU</name>
<evidence type="ECO:0000256" key="2">
    <source>
        <dbReference type="SAM" id="MobiDB-lite"/>
    </source>
</evidence>
<organism evidence="4 5">
    <name type="scientific">Mycoplasma ovis str. Michigan</name>
    <dbReference type="NCBI Taxonomy" id="1415773"/>
    <lineage>
        <taxon>Bacteria</taxon>
        <taxon>Bacillati</taxon>
        <taxon>Mycoplasmatota</taxon>
        <taxon>Mollicutes</taxon>
        <taxon>Mycoplasmataceae</taxon>
        <taxon>Mycoplasma</taxon>
    </lineage>
</organism>
<dbReference type="EMBL" id="CP006935">
    <property type="protein sequence ID" value="AHC40370.1"/>
    <property type="molecule type" value="Genomic_DNA"/>
</dbReference>
<evidence type="ECO:0000256" key="3">
    <source>
        <dbReference type="SAM" id="SignalP"/>
    </source>
</evidence>
<evidence type="ECO:0000313" key="5">
    <source>
        <dbReference type="Proteomes" id="UP000018745"/>
    </source>
</evidence>
<keyword evidence="1" id="KW-0175">Coiled coil</keyword>
<evidence type="ECO:0000313" key="4">
    <source>
        <dbReference type="EMBL" id="AHC40370.1"/>
    </source>
</evidence>
<gene>
    <name evidence="4" type="ORF">OVS_02890</name>
</gene>
<feature type="coiled-coil region" evidence="1">
    <location>
        <begin position="133"/>
        <end position="164"/>
    </location>
</feature>
<keyword evidence="5" id="KW-1185">Reference proteome</keyword>
<keyword evidence="3" id="KW-0732">Signal</keyword>
<sequence>MNRRSKLALAGVGFLLSNGALIPVVNNNFGFTNFSLSDFGGGILHKKDSPAQKNYETPKVELSNNKSTTPSLNLDSSKSNLQTPKLNLENQEENSLKLVSKLSPEKGDATISSSIERIKSEVDREGRVQEVEKQLESQYLSQLKQQLEDTKEKQDQHLKRFQEVKEIINSSSKPTEAVAPRARGRRAAQPQKEPLTQLQRDAIYRMFYLYEKLKTDSQKFSKQLEKEFFNGLEELLKPQAPAKIKSLTPSSKEIQESLKDISWVGEAIKTQKGRDSKSTSFFDPRSWGEWSNNPFRHFFTESEFNSAISQQQQLAQKAEYAEQMQLRMQAGYRGQFLDQFQANMRRIQQQKASTASHIEHKIASKLLEYMGQGLKRT</sequence>
<feature type="compositionally biased region" description="Polar residues" evidence="2">
    <location>
        <begin position="62"/>
        <end position="81"/>
    </location>
</feature>
<feature type="region of interest" description="Disordered" evidence="2">
    <location>
        <begin position="171"/>
        <end position="194"/>
    </location>
</feature>
<evidence type="ECO:0000256" key="1">
    <source>
        <dbReference type="SAM" id="Coils"/>
    </source>
</evidence>
<feature type="signal peptide" evidence="3">
    <location>
        <begin position="1"/>
        <end position="22"/>
    </location>
</feature>
<protein>
    <submittedName>
        <fullName evidence="4">Uncharacterized protein</fullName>
    </submittedName>
</protein>
<feature type="chain" id="PRO_5045434370" evidence="3">
    <location>
        <begin position="23"/>
        <end position="377"/>
    </location>
</feature>
<accession>A0ABM5P220</accession>
<reference evidence="4 5" key="1">
    <citation type="journal article" date="2014" name="Genome Announc.">
        <title>Complete Genome Sequence of Mycoplasma ovis Strain Michigan, a Hemoplasma of Sheep with Two Distinct 16S rRNA Genes.</title>
        <authorList>
            <person name="Deshuillers P.L."/>
            <person name="Santos A.P."/>
            <person name="do Nascimento N.C."/>
            <person name="Hampel J.A."/>
            <person name="Bergin I.L."/>
            <person name="Dyson M.C."/>
            <person name="Messick J.B."/>
        </authorList>
    </citation>
    <scope>NUCLEOTIDE SEQUENCE [LARGE SCALE GENOMIC DNA]</scope>
    <source>
        <strain evidence="4 5">Michigan</strain>
    </source>
</reference>
<dbReference type="RefSeq" id="WP_024071348.1">
    <property type="nucleotide sequence ID" value="NC_023062.1"/>
</dbReference>
<feature type="region of interest" description="Disordered" evidence="2">
    <location>
        <begin position="49"/>
        <end position="81"/>
    </location>
</feature>
<dbReference type="Proteomes" id="UP000018745">
    <property type="component" value="Chromosome"/>
</dbReference>
<proteinExistence type="predicted"/>